<feature type="coiled-coil region" evidence="1">
    <location>
        <begin position="154"/>
        <end position="181"/>
    </location>
</feature>
<reference evidence="3 4" key="1">
    <citation type="journal article" date="2018" name="PLoS ONE">
        <title>The draft genome of Kipferlia bialata reveals reductive genome evolution in fornicate parasites.</title>
        <authorList>
            <person name="Tanifuji G."/>
            <person name="Takabayashi S."/>
            <person name="Kume K."/>
            <person name="Takagi M."/>
            <person name="Nakayama T."/>
            <person name="Kamikawa R."/>
            <person name="Inagaki Y."/>
            <person name="Hashimoto T."/>
        </authorList>
    </citation>
    <scope>NUCLEOTIDE SEQUENCE [LARGE SCALE GENOMIC DNA]</scope>
    <source>
        <strain evidence="3">NY0173</strain>
    </source>
</reference>
<evidence type="ECO:0000256" key="2">
    <source>
        <dbReference type="SAM" id="MobiDB-lite"/>
    </source>
</evidence>
<feature type="compositionally biased region" description="Basic residues" evidence="2">
    <location>
        <begin position="97"/>
        <end position="117"/>
    </location>
</feature>
<organism evidence="3 4">
    <name type="scientific">Kipferlia bialata</name>
    <dbReference type="NCBI Taxonomy" id="797122"/>
    <lineage>
        <taxon>Eukaryota</taxon>
        <taxon>Metamonada</taxon>
        <taxon>Carpediemonas-like organisms</taxon>
        <taxon>Kipferlia</taxon>
    </lineage>
</organism>
<accession>A0A9K3GK73</accession>
<gene>
    <name evidence="3" type="ORF">KIPB_007669</name>
</gene>
<feature type="compositionally biased region" description="Basic and acidic residues" evidence="2">
    <location>
        <begin position="66"/>
        <end position="78"/>
    </location>
</feature>
<sequence>MDDLSNLDNTVVACSLPSCMDSYGPYEERQMSRTVGRSPSPLRIPAPPGGSSGSPLPLTHSISGERIGERTGGMDDTRGMFGSASGTRKSQTAKSSTTKRKSAKGKARAHGTTHRRPSAPQTSNPLARSSQSARRVVDKTVVSRPDFEEVCRSNRRLSLDLSKMRKDMQQLEAQAQQAQKY</sequence>
<protein>
    <submittedName>
        <fullName evidence="3">Uncharacterized protein</fullName>
    </submittedName>
</protein>
<keyword evidence="4" id="KW-1185">Reference proteome</keyword>
<feature type="compositionally biased region" description="Low complexity" evidence="2">
    <location>
        <begin position="87"/>
        <end position="96"/>
    </location>
</feature>
<dbReference type="AlphaFoldDB" id="A0A9K3GK73"/>
<keyword evidence="1" id="KW-0175">Coiled coil</keyword>
<proteinExistence type="predicted"/>
<feature type="non-terminal residue" evidence="3">
    <location>
        <position position="1"/>
    </location>
</feature>
<name>A0A9K3GK73_9EUKA</name>
<evidence type="ECO:0000256" key="1">
    <source>
        <dbReference type="SAM" id="Coils"/>
    </source>
</evidence>
<feature type="region of interest" description="Disordered" evidence="2">
    <location>
        <begin position="18"/>
        <end position="146"/>
    </location>
</feature>
<comment type="caution">
    <text evidence="3">The sequence shown here is derived from an EMBL/GenBank/DDBJ whole genome shotgun (WGS) entry which is preliminary data.</text>
</comment>
<dbReference type="EMBL" id="BDIP01002211">
    <property type="protein sequence ID" value="GIQ85918.1"/>
    <property type="molecule type" value="Genomic_DNA"/>
</dbReference>
<evidence type="ECO:0000313" key="3">
    <source>
        <dbReference type="EMBL" id="GIQ85918.1"/>
    </source>
</evidence>
<feature type="compositionally biased region" description="Polar residues" evidence="2">
    <location>
        <begin position="119"/>
        <end position="133"/>
    </location>
</feature>
<evidence type="ECO:0000313" key="4">
    <source>
        <dbReference type="Proteomes" id="UP000265618"/>
    </source>
</evidence>
<dbReference type="Proteomes" id="UP000265618">
    <property type="component" value="Unassembled WGS sequence"/>
</dbReference>